<evidence type="ECO:0000256" key="1">
    <source>
        <dbReference type="SAM" id="MobiDB-lite"/>
    </source>
</evidence>
<reference evidence="2" key="1">
    <citation type="submission" date="2020-11" db="EMBL/GenBank/DDBJ databases">
        <title>Complete genome sequence of a novel pathogenic Methylobacterium strain isolated from rice in Vietnam.</title>
        <authorList>
            <person name="Lai K."/>
            <person name="Okazaki S."/>
            <person name="Higashi K."/>
            <person name="Mori H."/>
            <person name="Toyoda A."/>
            <person name="Kurokawa K."/>
        </authorList>
    </citation>
    <scope>NUCLEOTIDE SEQUENCE</scope>
    <source>
        <strain evidence="2">VL1</strain>
    </source>
</reference>
<feature type="region of interest" description="Disordered" evidence="1">
    <location>
        <begin position="1"/>
        <end position="27"/>
    </location>
</feature>
<sequence length="120" mass="12667">MASRIPALRRETSRDGEDFAGPTRTNAAASRCPAMDLTLQPVRVRTGSEDEQGLLVFADGALAAVLVCLSDSYGDEAGSWFLEAGFGALASHQPAAFADLDAAQTWIAHRLAAEPTPRPP</sequence>
<evidence type="ECO:0000313" key="3">
    <source>
        <dbReference type="Proteomes" id="UP000663508"/>
    </source>
</evidence>
<accession>A0A8H9C449</accession>
<organism evidence="2 3">
    <name type="scientific">Methylobacterium indicum</name>
    <dbReference type="NCBI Taxonomy" id="1775910"/>
    <lineage>
        <taxon>Bacteria</taxon>
        <taxon>Pseudomonadati</taxon>
        <taxon>Pseudomonadota</taxon>
        <taxon>Alphaproteobacteria</taxon>
        <taxon>Hyphomicrobiales</taxon>
        <taxon>Methylobacteriaceae</taxon>
        <taxon>Methylobacterium</taxon>
    </lineage>
</organism>
<dbReference type="AlphaFoldDB" id="A0A8H9C449"/>
<evidence type="ECO:0000313" key="2">
    <source>
        <dbReference type="EMBL" id="BCM82126.1"/>
    </source>
</evidence>
<feature type="compositionally biased region" description="Basic and acidic residues" evidence="1">
    <location>
        <begin position="8"/>
        <end position="17"/>
    </location>
</feature>
<dbReference type="KEGG" id="mind:mvi_05870"/>
<gene>
    <name evidence="2" type="ORF">mvi_05870</name>
</gene>
<dbReference type="Proteomes" id="UP000663508">
    <property type="component" value="Chromosome"/>
</dbReference>
<dbReference type="EMBL" id="AP024145">
    <property type="protein sequence ID" value="BCM82126.1"/>
    <property type="molecule type" value="Genomic_DNA"/>
</dbReference>
<name>A0A8H9C449_9HYPH</name>
<proteinExistence type="predicted"/>
<protein>
    <submittedName>
        <fullName evidence="2">Uncharacterized protein</fullName>
    </submittedName>
</protein>